<dbReference type="Pfam" id="PF00873">
    <property type="entry name" value="ACR_tran"/>
    <property type="match status" value="2"/>
</dbReference>
<reference evidence="3" key="1">
    <citation type="journal article" date="2019" name="Int. J. Syst. Evol. Microbiol.">
        <title>The Global Catalogue of Microorganisms (GCM) 10K type strain sequencing project: providing services to taxonomists for standard genome sequencing and annotation.</title>
        <authorList>
            <consortium name="The Broad Institute Genomics Platform"/>
            <consortium name="The Broad Institute Genome Sequencing Center for Infectious Disease"/>
            <person name="Wu L."/>
            <person name="Ma J."/>
        </authorList>
    </citation>
    <scope>NUCLEOTIDE SEQUENCE [LARGE SCALE GENOMIC DNA]</scope>
    <source>
        <strain evidence="3">CCUG 39402</strain>
    </source>
</reference>
<dbReference type="Gene3D" id="3.30.70.1440">
    <property type="entry name" value="Multidrug efflux transporter AcrB pore domain"/>
    <property type="match status" value="1"/>
</dbReference>
<accession>A0ABW1TSU0</accession>
<protein>
    <submittedName>
        <fullName evidence="2">Efflux RND transporter permease subunit</fullName>
    </submittedName>
</protein>
<dbReference type="EMBL" id="JBHSRS010000013">
    <property type="protein sequence ID" value="MFC6280614.1"/>
    <property type="molecule type" value="Genomic_DNA"/>
</dbReference>
<feature type="transmembrane region" description="Helical" evidence="1">
    <location>
        <begin position="1002"/>
        <end position="1028"/>
    </location>
</feature>
<dbReference type="InterPro" id="IPR001036">
    <property type="entry name" value="Acrflvin-R"/>
</dbReference>
<gene>
    <name evidence="2" type="ORF">ACFQND_05145</name>
</gene>
<dbReference type="SUPFAM" id="SSF82866">
    <property type="entry name" value="Multidrug efflux transporter AcrB transmembrane domain"/>
    <property type="match status" value="2"/>
</dbReference>
<dbReference type="Gene3D" id="3.30.2090.10">
    <property type="entry name" value="Multidrug efflux transporter AcrB TolC docking domain, DN and DC subdomains"/>
    <property type="match status" value="2"/>
</dbReference>
<feature type="transmembrane region" description="Helical" evidence="1">
    <location>
        <begin position="359"/>
        <end position="383"/>
    </location>
</feature>
<feature type="transmembrane region" description="Helical" evidence="1">
    <location>
        <begin position="971"/>
        <end position="990"/>
    </location>
</feature>
<dbReference type="PANTHER" id="PTHR32063:SF28">
    <property type="entry name" value="BLR2861 PROTEIN"/>
    <property type="match status" value="1"/>
</dbReference>
<dbReference type="RefSeq" id="WP_377412517.1">
    <property type="nucleotide sequence ID" value="NZ_JBHSRS010000013.1"/>
</dbReference>
<feature type="transmembrane region" description="Helical" evidence="1">
    <location>
        <begin position="462"/>
        <end position="481"/>
    </location>
</feature>
<evidence type="ECO:0000313" key="2">
    <source>
        <dbReference type="EMBL" id="MFC6280614.1"/>
    </source>
</evidence>
<evidence type="ECO:0000313" key="3">
    <source>
        <dbReference type="Proteomes" id="UP001596270"/>
    </source>
</evidence>
<proteinExistence type="predicted"/>
<keyword evidence="1" id="KW-0472">Membrane</keyword>
<feature type="transmembrane region" description="Helical" evidence="1">
    <location>
        <begin position="925"/>
        <end position="950"/>
    </location>
</feature>
<dbReference type="Gene3D" id="3.30.70.1320">
    <property type="entry name" value="Multidrug efflux transporter AcrB pore domain like"/>
    <property type="match status" value="1"/>
</dbReference>
<dbReference type="SUPFAM" id="SSF82693">
    <property type="entry name" value="Multidrug efflux transporter AcrB pore domain, PN1, PN2, PC1 and PC2 subdomains"/>
    <property type="match status" value="3"/>
</dbReference>
<name>A0ABW1TSU0_9BURK</name>
<feature type="transmembrane region" description="Helical" evidence="1">
    <location>
        <begin position="333"/>
        <end position="352"/>
    </location>
</feature>
<feature type="transmembrane region" description="Helical" evidence="1">
    <location>
        <begin position="872"/>
        <end position="892"/>
    </location>
</feature>
<feature type="transmembrane region" description="Helical" evidence="1">
    <location>
        <begin position="389"/>
        <end position="410"/>
    </location>
</feature>
<dbReference type="Gene3D" id="1.20.1640.10">
    <property type="entry name" value="Multidrug efflux transporter AcrB transmembrane domain"/>
    <property type="match status" value="2"/>
</dbReference>
<keyword evidence="3" id="KW-1185">Reference proteome</keyword>
<dbReference type="PANTHER" id="PTHR32063">
    <property type="match status" value="1"/>
</dbReference>
<dbReference type="Proteomes" id="UP001596270">
    <property type="component" value="Unassembled WGS sequence"/>
</dbReference>
<keyword evidence="1" id="KW-1133">Transmembrane helix</keyword>
<feature type="transmembrane region" description="Helical" evidence="1">
    <location>
        <begin position="544"/>
        <end position="567"/>
    </location>
</feature>
<organism evidence="2 3">
    <name type="scientific">Polaromonas aquatica</name>
    <dbReference type="NCBI Taxonomy" id="332657"/>
    <lineage>
        <taxon>Bacteria</taxon>
        <taxon>Pseudomonadati</taxon>
        <taxon>Pseudomonadota</taxon>
        <taxon>Betaproteobacteria</taxon>
        <taxon>Burkholderiales</taxon>
        <taxon>Comamonadaceae</taxon>
        <taxon>Polaromonas</taxon>
    </lineage>
</organism>
<feature type="transmembrane region" description="Helical" evidence="1">
    <location>
        <begin position="899"/>
        <end position="919"/>
    </location>
</feature>
<keyword evidence="1" id="KW-0812">Transmembrane</keyword>
<dbReference type="PRINTS" id="PR00702">
    <property type="entry name" value="ACRIFLAVINRP"/>
</dbReference>
<dbReference type="Gene3D" id="3.30.70.1430">
    <property type="entry name" value="Multidrug efflux transporter AcrB pore domain"/>
    <property type="match status" value="2"/>
</dbReference>
<dbReference type="SUPFAM" id="SSF82714">
    <property type="entry name" value="Multidrug efflux transporter AcrB TolC docking domain, DN and DC subdomains"/>
    <property type="match status" value="2"/>
</dbReference>
<feature type="transmembrane region" description="Helical" evidence="1">
    <location>
        <begin position="12"/>
        <end position="29"/>
    </location>
</feature>
<dbReference type="InterPro" id="IPR027463">
    <property type="entry name" value="AcrB_DN_DC_subdom"/>
</dbReference>
<feature type="transmembrane region" description="Helical" evidence="1">
    <location>
        <begin position="430"/>
        <end position="450"/>
    </location>
</feature>
<sequence>MQLAETSIRRPVFATVLSLLIVLVGAVSFNRLNVREYPKIDEPVVTVSVRYAGASAEVIESQVTKPLEDSIAGIDGVDVITSISRADQAQISVRFRLEKDADSAAAEVRDRTSRVRNRLPQAIEEPVIAKVEADAFPVIQLAFSSESMTPLQINDLVNRIVKPRLQTVTGVADVRIYGERKYAMRVWLDTDKLAAYKLTTQDVEDAITRSNLELPAGRIESQQREFSVTSQTDLVRPAQFRDIVIKNVNGFSIKVRDVARVEEGAADERTAVRLNGRSAVAVGIIRQATANPLDLSKGVREAFPKLKADLPADMLIDVANDNSVFIDRSVNNVYHTIAEAIVLVALVIFVFLRTARASIIPIVTIPVSLIGTFAMMALAGFTINTLTLLALVLAIGLVVDDAIVMLENIFRHIEEGMDPFSAGIKGAREIGFAVVTMTATLVAVYAPLAFTPGRTGRLFVEFALALAGAVVVSGFVALTLTPMMCTQLLKHNPKPNRFDRFMERALTSISDRYGALLRWVVTARYVAPAGQAGRRGAGRWLKAWILQARWIVIGVMLLSALAIALVFPTMKQELSPIEDRGVILANVNAPDGATLDYTNRYAKALEKMGESFPEFDRIFANVGNPTVAQASVVYRTVDWDDRKRSTMEMARELQPKFNALPGVTAFPITPPSLGQGFRERPLNFVIQTSDSYQNLNTVVRQMLDEIAKNPGIVSPDVDLRLNKPELRIEVERDKAADLGVSVQVVAKAIETLLGGRNVTRYKRDAEQYDVIVQTEASGRTTPEDIDRIYVRGRNDAMIPLSALVKVRESVSPRELNHFGQRRSVSITASLAGDYSLGEALKFMDQTAAKVLKTGYSTDLNGTSREFRNSQGALAIVFVLALVFIFLVLAAQFESFVDPLVIMLSVPLSMIGALLALKWSGGSLNVYSQIGLITLVGLITKHGILIVEFTNQLRGQGMEMIDALVKASSQRLRPIMMTTGAMVLGALPLALATGAGAESRMQIGWVIVGGMSLGTLLTVFVVPTMYTLFARSAVPGANKAVAKEQPDGHHEHPEYVAE</sequence>
<comment type="caution">
    <text evidence="2">The sequence shown here is derived from an EMBL/GenBank/DDBJ whole genome shotgun (WGS) entry which is preliminary data.</text>
</comment>
<evidence type="ECO:0000256" key="1">
    <source>
        <dbReference type="SAM" id="Phobius"/>
    </source>
</evidence>